<dbReference type="SUPFAM" id="SSF116726">
    <property type="entry name" value="TrkA C-terminal domain-like"/>
    <property type="match status" value="1"/>
</dbReference>
<dbReference type="GO" id="GO:0006813">
    <property type="term" value="P:potassium ion transport"/>
    <property type="evidence" value="ECO:0007669"/>
    <property type="project" value="InterPro"/>
</dbReference>
<evidence type="ECO:0008006" key="4">
    <source>
        <dbReference type="Google" id="ProtNLM"/>
    </source>
</evidence>
<feature type="domain" description="RCK C-terminal" evidence="2">
    <location>
        <begin position="132"/>
        <end position="219"/>
    </location>
</feature>
<dbReference type="Pfam" id="PF02080">
    <property type="entry name" value="TrkA_C"/>
    <property type="match status" value="1"/>
</dbReference>
<sequence>YIIYNMSGKPVVVLGGGRVGRATSRALEVRGIRSCIVEQVAGRVPESMECVNGNAADLEILKQAGLMDAPTVLITTHDDSLNIYLTIYCRRLRPDIQIICRATLERHTKTLHRAGADFVFSYASMGATNMFNSMKRSRIVTITEGLEVFRTEVPSVLGGKTIMTSGVRETTGCTIAAVRGDRELEINPPADRVLEAGRELILVGDVESEQRFLERFGEAR</sequence>
<evidence type="ECO:0000313" key="3">
    <source>
        <dbReference type="EMBL" id="GAJ11443.1"/>
    </source>
</evidence>
<dbReference type="InterPro" id="IPR036721">
    <property type="entry name" value="RCK_C_sf"/>
</dbReference>
<dbReference type="InterPro" id="IPR006037">
    <property type="entry name" value="RCK_C"/>
</dbReference>
<dbReference type="InterPro" id="IPR003148">
    <property type="entry name" value="RCK_N"/>
</dbReference>
<evidence type="ECO:0000259" key="2">
    <source>
        <dbReference type="PROSITE" id="PS51202"/>
    </source>
</evidence>
<dbReference type="PANTHER" id="PTHR43833">
    <property type="entry name" value="POTASSIUM CHANNEL PROTEIN 2-RELATED-RELATED"/>
    <property type="match status" value="1"/>
</dbReference>
<dbReference type="PANTHER" id="PTHR43833:SF9">
    <property type="entry name" value="POTASSIUM CHANNEL PROTEIN YUGO-RELATED"/>
    <property type="match status" value="1"/>
</dbReference>
<dbReference type="PROSITE" id="PS51202">
    <property type="entry name" value="RCK_C"/>
    <property type="match status" value="1"/>
</dbReference>
<proteinExistence type="predicted"/>
<dbReference type="Pfam" id="PF02254">
    <property type="entry name" value="TrkA_N"/>
    <property type="match status" value="1"/>
</dbReference>
<dbReference type="AlphaFoldDB" id="X1U1K1"/>
<organism evidence="3">
    <name type="scientific">marine sediment metagenome</name>
    <dbReference type="NCBI Taxonomy" id="412755"/>
    <lineage>
        <taxon>unclassified sequences</taxon>
        <taxon>metagenomes</taxon>
        <taxon>ecological metagenomes</taxon>
    </lineage>
</organism>
<dbReference type="Gene3D" id="3.40.50.720">
    <property type="entry name" value="NAD(P)-binding Rossmann-like Domain"/>
    <property type="match status" value="1"/>
</dbReference>
<dbReference type="PROSITE" id="PS51201">
    <property type="entry name" value="RCK_N"/>
    <property type="match status" value="1"/>
</dbReference>
<dbReference type="GO" id="GO:0008324">
    <property type="term" value="F:monoatomic cation transmembrane transporter activity"/>
    <property type="evidence" value="ECO:0007669"/>
    <property type="project" value="InterPro"/>
</dbReference>
<dbReference type="InterPro" id="IPR050721">
    <property type="entry name" value="Trk_Ktr_HKT_K-transport"/>
</dbReference>
<reference evidence="3" key="1">
    <citation type="journal article" date="2014" name="Front. Microbiol.">
        <title>High frequency of phylogenetically diverse reductive dehalogenase-homologous genes in deep subseafloor sedimentary metagenomes.</title>
        <authorList>
            <person name="Kawai M."/>
            <person name="Futagami T."/>
            <person name="Toyoda A."/>
            <person name="Takaki Y."/>
            <person name="Nishi S."/>
            <person name="Hori S."/>
            <person name="Arai W."/>
            <person name="Tsubouchi T."/>
            <person name="Morono Y."/>
            <person name="Uchiyama I."/>
            <person name="Ito T."/>
            <person name="Fujiyama A."/>
            <person name="Inagaki F."/>
            <person name="Takami H."/>
        </authorList>
    </citation>
    <scope>NUCLEOTIDE SEQUENCE</scope>
    <source>
        <strain evidence="3">Expedition CK06-06</strain>
    </source>
</reference>
<feature type="domain" description="RCK N-terminal" evidence="1">
    <location>
        <begin position="8"/>
        <end position="120"/>
    </location>
</feature>
<gene>
    <name evidence="3" type="ORF">S12H4_42062</name>
</gene>
<dbReference type="InterPro" id="IPR036291">
    <property type="entry name" value="NAD(P)-bd_dom_sf"/>
</dbReference>
<accession>X1U1K1</accession>
<name>X1U1K1_9ZZZZ</name>
<evidence type="ECO:0000259" key="1">
    <source>
        <dbReference type="PROSITE" id="PS51201"/>
    </source>
</evidence>
<protein>
    <recommendedName>
        <fullName evidence="4">RCK C-terminal domain-containing protein</fullName>
    </recommendedName>
</protein>
<dbReference type="EMBL" id="BARW01025697">
    <property type="protein sequence ID" value="GAJ11443.1"/>
    <property type="molecule type" value="Genomic_DNA"/>
</dbReference>
<comment type="caution">
    <text evidence="3">The sequence shown here is derived from an EMBL/GenBank/DDBJ whole genome shotgun (WGS) entry which is preliminary data.</text>
</comment>
<feature type="non-terminal residue" evidence="3">
    <location>
        <position position="1"/>
    </location>
</feature>
<dbReference type="SUPFAM" id="SSF51735">
    <property type="entry name" value="NAD(P)-binding Rossmann-fold domains"/>
    <property type="match status" value="1"/>
</dbReference>
<dbReference type="Gene3D" id="3.30.70.1450">
    <property type="entry name" value="Regulator of K+ conductance, C-terminal domain"/>
    <property type="match status" value="1"/>
</dbReference>